<dbReference type="EMBL" id="JAPZBO010000002">
    <property type="protein sequence ID" value="KAJ5324046.1"/>
    <property type="molecule type" value="Genomic_DNA"/>
</dbReference>
<proteinExistence type="predicted"/>
<keyword evidence="2" id="KW-1185">Reference proteome</keyword>
<evidence type="ECO:0000313" key="1">
    <source>
        <dbReference type="EMBL" id="KAJ5324046.1"/>
    </source>
</evidence>
<organism evidence="1 2">
    <name type="scientific">Penicillium atrosanguineum</name>
    <dbReference type="NCBI Taxonomy" id="1132637"/>
    <lineage>
        <taxon>Eukaryota</taxon>
        <taxon>Fungi</taxon>
        <taxon>Dikarya</taxon>
        <taxon>Ascomycota</taxon>
        <taxon>Pezizomycotina</taxon>
        <taxon>Eurotiomycetes</taxon>
        <taxon>Eurotiomycetidae</taxon>
        <taxon>Eurotiales</taxon>
        <taxon>Aspergillaceae</taxon>
        <taxon>Penicillium</taxon>
    </lineage>
</organism>
<dbReference type="Proteomes" id="UP001147746">
    <property type="component" value="Unassembled WGS sequence"/>
</dbReference>
<comment type="caution">
    <text evidence="1">The sequence shown here is derived from an EMBL/GenBank/DDBJ whole genome shotgun (WGS) entry which is preliminary data.</text>
</comment>
<protein>
    <submittedName>
        <fullName evidence="1">Uncharacterized protein</fullName>
    </submittedName>
</protein>
<evidence type="ECO:0000313" key="2">
    <source>
        <dbReference type="Proteomes" id="UP001147746"/>
    </source>
</evidence>
<accession>A0A9W9U7R5</accession>
<reference evidence="1" key="2">
    <citation type="journal article" date="2023" name="IMA Fungus">
        <title>Comparative genomic study of the Penicillium genus elucidates a diverse pangenome and 15 lateral gene transfer events.</title>
        <authorList>
            <person name="Petersen C."/>
            <person name="Sorensen T."/>
            <person name="Nielsen M.R."/>
            <person name="Sondergaard T.E."/>
            <person name="Sorensen J.L."/>
            <person name="Fitzpatrick D.A."/>
            <person name="Frisvad J.C."/>
            <person name="Nielsen K.L."/>
        </authorList>
    </citation>
    <scope>NUCLEOTIDE SEQUENCE</scope>
    <source>
        <strain evidence="1">IBT 21472</strain>
    </source>
</reference>
<gene>
    <name evidence="1" type="ORF">N7476_002646</name>
</gene>
<reference evidence="1" key="1">
    <citation type="submission" date="2022-12" db="EMBL/GenBank/DDBJ databases">
        <authorList>
            <person name="Petersen C."/>
        </authorList>
    </citation>
    <scope>NUCLEOTIDE SEQUENCE</scope>
    <source>
        <strain evidence="1">IBT 21472</strain>
    </source>
</reference>
<name>A0A9W9U7R5_9EURO</name>
<dbReference type="AlphaFoldDB" id="A0A9W9U7R5"/>
<sequence>MTVEIIDSYNFGVLAAHLLSQGSLSVPNMASKLAHKVEEASYKKMSFVNSMYAQRKLKAKDSSATLLSIKPA</sequence>